<keyword evidence="4" id="KW-1185">Reference proteome</keyword>
<dbReference type="EMBL" id="JAVDYJ010000001">
    <property type="protein sequence ID" value="MDR7348244.1"/>
    <property type="molecule type" value="Genomic_DNA"/>
</dbReference>
<evidence type="ECO:0000313" key="4">
    <source>
        <dbReference type="Proteomes" id="UP001183794"/>
    </source>
</evidence>
<dbReference type="SUPFAM" id="SSF56801">
    <property type="entry name" value="Acetyl-CoA synthetase-like"/>
    <property type="match status" value="1"/>
</dbReference>
<dbReference type="GO" id="GO:0016874">
    <property type="term" value="F:ligase activity"/>
    <property type="evidence" value="ECO:0007669"/>
    <property type="project" value="UniProtKB-KW"/>
</dbReference>
<dbReference type="EC" id="6.2.1.-" evidence="3"/>
<dbReference type="Pfam" id="PF13193">
    <property type="entry name" value="AMP-binding_C"/>
    <property type="match status" value="1"/>
</dbReference>
<dbReference type="InterPro" id="IPR000873">
    <property type="entry name" value="AMP-dep_synth/lig_dom"/>
</dbReference>
<dbReference type="InterPro" id="IPR050237">
    <property type="entry name" value="ATP-dep_AMP-bd_enzyme"/>
</dbReference>
<protein>
    <submittedName>
        <fullName evidence="3">Fatty-acyl-CoA synthase</fullName>
        <ecNumber evidence="3">6.2.1.-</ecNumber>
    </submittedName>
</protein>
<gene>
    <name evidence="3" type="ORF">J2S62_002501</name>
</gene>
<sequence>MTNRLYENVSYASLAYRALRRYDDRVAFIDGDREFSYRDSAKSVQVFRNLLVDSGVEKGVPIALVGGNHPETFFTRAAAIMEGARVTSLHPENGIDDHTYALNYLDTEVVIFESPRFDALIEDLSPLSPTIKFIPMPSMDPATLQDQDIELAPPVRMHAEDVIGISLSGGTTGKPKGIMHSDRTLATNATFSCLEWDWPQDIRFLAATPLSHASGAMAVPILMQGGSLVMLDKFTPERFRDVVKEHNVNSTFLVPTMIHRLLALPDAESPFNDLETVIYGASKIDPSMLRGAVERFGQKFVQLYGQSEAPNLIAALKKADHDPHDPEKMASCGRPVGCADVALLDDKDREVPVGEVGEICVRGPIVMAGYWQKPELTEETFSSGWLHTGDLARANAQGYLTIVGRKKDMIITGGLNVYPAEVETVMGEFPGVAAAAVLGIPDEEWGEKIVAFVTLDDDAGDAFDEAELQEFIKARKGSVQTPKAIFTTDAFPLTKIGKPDKVALQNLAIERDAARSLVHEAR</sequence>
<accession>A0ABU2B5I3</accession>
<dbReference type="InterPro" id="IPR042099">
    <property type="entry name" value="ANL_N_sf"/>
</dbReference>
<dbReference type="Proteomes" id="UP001183794">
    <property type="component" value="Unassembled WGS sequence"/>
</dbReference>
<evidence type="ECO:0000259" key="2">
    <source>
        <dbReference type="Pfam" id="PF13193"/>
    </source>
</evidence>
<feature type="domain" description="AMP-binding enzyme C-terminal" evidence="2">
    <location>
        <begin position="421"/>
        <end position="498"/>
    </location>
</feature>
<name>A0ABU2B5I3_9MICC</name>
<organism evidence="3 4">
    <name type="scientific">Enteractinococcus fodinae</name>
    <dbReference type="NCBI Taxonomy" id="684663"/>
    <lineage>
        <taxon>Bacteria</taxon>
        <taxon>Bacillati</taxon>
        <taxon>Actinomycetota</taxon>
        <taxon>Actinomycetes</taxon>
        <taxon>Micrococcales</taxon>
        <taxon>Micrococcaceae</taxon>
    </lineage>
</organism>
<feature type="domain" description="AMP-dependent synthetase/ligase" evidence="1">
    <location>
        <begin position="17"/>
        <end position="371"/>
    </location>
</feature>
<dbReference type="PANTHER" id="PTHR43767:SF7">
    <property type="entry name" value="MEDIUM_LONG-CHAIN-FATTY-ACID--COA LIGASE FADD8"/>
    <property type="match status" value="1"/>
</dbReference>
<dbReference type="PANTHER" id="PTHR43767">
    <property type="entry name" value="LONG-CHAIN-FATTY-ACID--COA LIGASE"/>
    <property type="match status" value="1"/>
</dbReference>
<comment type="caution">
    <text evidence="3">The sequence shown here is derived from an EMBL/GenBank/DDBJ whole genome shotgun (WGS) entry which is preliminary data.</text>
</comment>
<dbReference type="Pfam" id="PF00501">
    <property type="entry name" value="AMP-binding"/>
    <property type="match status" value="1"/>
</dbReference>
<evidence type="ECO:0000259" key="1">
    <source>
        <dbReference type="Pfam" id="PF00501"/>
    </source>
</evidence>
<dbReference type="RefSeq" id="WP_310175242.1">
    <property type="nucleotide sequence ID" value="NZ_BAABHE010000002.1"/>
</dbReference>
<dbReference type="InterPro" id="IPR045851">
    <property type="entry name" value="AMP-bd_C_sf"/>
</dbReference>
<dbReference type="Gene3D" id="3.40.50.12780">
    <property type="entry name" value="N-terminal domain of ligase-like"/>
    <property type="match status" value="1"/>
</dbReference>
<dbReference type="Gene3D" id="3.30.300.30">
    <property type="match status" value="1"/>
</dbReference>
<dbReference type="InterPro" id="IPR025110">
    <property type="entry name" value="AMP-bd_C"/>
</dbReference>
<proteinExistence type="predicted"/>
<dbReference type="InterPro" id="IPR020845">
    <property type="entry name" value="AMP-binding_CS"/>
</dbReference>
<evidence type="ECO:0000313" key="3">
    <source>
        <dbReference type="EMBL" id="MDR7348244.1"/>
    </source>
</evidence>
<keyword evidence="3" id="KW-0436">Ligase</keyword>
<dbReference type="PROSITE" id="PS00455">
    <property type="entry name" value="AMP_BINDING"/>
    <property type="match status" value="1"/>
</dbReference>
<reference evidence="3 4" key="1">
    <citation type="submission" date="2023-07" db="EMBL/GenBank/DDBJ databases">
        <title>Sequencing the genomes of 1000 actinobacteria strains.</title>
        <authorList>
            <person name="Klenk H.-P."/>
        </authorList>
    </citation>
    <scope>NUCLEOTIDE SEQUENCE [LARGE SCALE GENOMIC DNA]</scope>
    <source>
        <strain evidence="3 4">DSM 22966</strain>
    </source>
</reference>